<dbReference type="EMBL" id="LAZR01005276">
    <property type="protein sequence ID" value="KKN01311.1"/>
    <property type="molecule type" value="Genomic_DNA"/>
</dbReference>
<gene>
    <name evidence="1" type="ORF">LCGC14_1129020</name>
</gene>
<reference evidence="1" key="1">
    <citation type="journal article" date="2015" name="Nature">
        <title>Complex archaea that bridge the gap between prokaryotes and eukaryotes.</title>
        <authorList>
            <person name="Spang A."/>
            <person name="Saw J.H."/>
            <person name="Jorgensen S.L."/>
            <person name="Zaremba-Niedzwiedzka K."/>
            <person name="Martijn J."/>
            <person name="Lind A.E."/>
            <person name="van Eijk R."/>
            <person name="Schleper C."/>
            <person name="Guy L."/>
            <person name="Ettema T.J."/>
        </authorList>
    </citation>
    <scope>NUCLEOTIDE SEQUENCE</scope>
</reference>
<name>A0A0F9PJX7_9ZZZZ</name>
<accession>A0A0F9PJX7</accession>
<protein>
    <submittedName>
        <fullName evidence="1">Uncharacterized protein</fullName>
    </submittedName>
</protein>
<evidence type="ECO:0000313" key="1">
    <source>
        <dbReference type="EMBL" id="KKN01311.1"/>
    </source>
</evidence>
<organism evidence="1">
    <name type="scientific">marine sediment metagenome</name>
    <dbReference type="NCBI Taxonomy" id="412755"/>
    <lineage>
        <taxon>unclassified sequences</taxon>
        <taxon>metagenomes</taxon>
        <taxon>ecological metagenomes</taxon>
    </lineage>
</organism>
<dbReference type="AlphaFoldDB" id="A0A0F9PJX7"/>
<proteinExistence type="predicted"/>
<comment type="caution">
    <text evidence="1">The sequence shown here is derived from an EMBL/GenBank/DDBJ whole genome shotgun (WGS) entry which is preliminary data.</text>
</comment>
<sequence length="57" mass="6596">MPIKLGGMLTGAELREMLKHAEGRGKVSIRFSYEIFEQFVELIEKCELSQKEEHDGR</sequence>